<organism evidence="3">
    <name type="scientific">Trypanosoma congolense (strain IL3000)</name>
    <dbReference type="NCBI Taxonomy" id="1068625"/>
    <lineage>
        <taxon>Eukaryota</taxon>
        <taxon>Discoba</taxon>
        <taxon>Euglenozoa</taxon>
        <taxon>Kinetoplastea</taxon>
        <taxon>Metakinetoplastina</taxon>
        <taxon>Trypanosomatida</taxon>
        <taxon>Trypanosomatidae</taxon>
        <taxon>Trypanosoma</taxon>
        <taxon>Nannomonas</taxon>
    </lineage>
</organism>
<protein>
    <submittedName>
        <fullName evidence="3">Uncharacterized protein TCIL3000_11_13310</fullName>
    </submittedName>
</protein>
<dbReference type="SMART" id="SM00382">
    <property type="entry name" value="AAA"/>
    <property type="match status" value="1"/>
</dbReference>
<comment type="similarity">
    <text evidence="1">Belongs to the ClpA/ClpB family. Torsin subfamily.</text>
</comment>
<dbReference type="GO" id="GO:0016887">
    <property type="term" value="F:ATP hydrolysis activity"/>
    <property type="evidence" value="ECO:0007669"/>
    <property type="project" value="InterPro"/>
</dbReference>
<dbReference type="GO" id="GO:0005737">
    <property type="term" value="C:cytoplasm"/>
    <property type="evidence" value="ECO:0007669"/>
    <property type="project" value="UniProtKB-ARBA"/>
</dbReference>
<name>G0V2F6_TRYCI</name>
<dbReference type="GO" id="GO:0005524">
    <property type="term" value="F:ATP binding"/>
    <property type="evidence" value="ECO:0007669"/>
    <property type="project" value="InterPro"/>
</dbReference>
<feature type="domain" description="AAA+ ATPase" evidence="2">
    <location>
        <begin position="150"/>
        <end position="294"/>
    </location>
</feature>
<reference evidence="3" key="1">
    <citation type="journal article" date="2012" name="Proc. Natl. Acad. Sci. U.S.A.">
        <title>Antigenic diversity is generated by distinct evolutionary mechanisms in African trypanosome species.</title>
        <authorList>
            <person name="Jackson A.P."/>
            <person name="Berry A."/>
            <person name="Aslett M."/>
            <person name="Allison H.C."/>
            <person name="Burton P."/>
            <person name="Vavrova-Anderson J."/>
            <person name="Brown R."/>
            <person name="Browne H."/>
            <person name="Corton N."/>
            <person name="Hauser H."/>
            <person name="Gamble J."/>
            <person name="Gilderthorp R."/>
            <person name="Marcello L."/>
            <person name="McQuillan J."/>
            <person name="Otto T.D."/>
            <person name="Quail M.A."/>
            <person name="Sanders M.J."/>
            <person name="van Tonder A."/>
            <person name="Ginger M.L."/>
            <person name="Field M.C."/>
            <person name="Barry J.D."/>
            <person name="Hertz-Fowler C."/>
            <person name="Berriman M."/>
        </authorList>
    </citation>
    <scope>NUCLEOTIDE SEQUENCE</scope>
    <source>
        <strain evidence="3">IL3000</strain>
    </source>
</reference>
<dbReference type="SUPFAM" id="SSF52540">
    <property type="entry name" value="P-loop containing nucleoside triphosphate hydrolases"/>
    <property type="match status" value="1"/>
</dbReference>
<proteinExistence type="inferred from homology"/>
<dbReference type="AlphaFoldDB" id="G0V2F6"/>
<evidence type="ECO:0000256" key="1">
    <source>
        <dbReference type="ARBA" id="ARBA00006235"/>
    </source>
</evidence>
<dbReference type="VEuPathDB" id="TriTrypDB:TcIL3000.11.13310"/>
<dbReference type="Gene3D" id="3.40.50.300">
    <property type="entry name" value="P-loop containing nucleotide triphosphate hydrolases"/>
    <property type="match status" value="1"/>
</dbReference>
<dbReference type="InterPro" id="IPR010448">
    <property type="entry name" value="Torsin"/>
</dbReference>
<gene>
    <name evidence="3" type="ORF">TCIL3000_11_13310</name>
</gene>
<dbReference type="EMBL" id="HE575324">
    <property type="protein sequence ID" value="CCC95828.1"/>
    <property type="molecule type" value="Genomic_DNA"/>
</dbReference>
<sequence>MALHQLSVFLACFLDRPGEVRAVIGGPATLRFYAVFFLCVFAATVVASASGSEDQHTDERDLVRADEPHCPPAPICSRYNWLSTSHYYCLMSKLPAMFRVREMPFAKDDKARRLAMSNLEELFRTRLIGQSHLVEVIASLMRRKLSYPDEPLLLHLAGDNGVGKTYTARLLSLATSLRCAPSRRQQCDVGDNMLVISGTAFGAVEPQKGLSLVVEKISQHQRKYPHGIILLDDLNAMHPTLVKLLAPLFGRADRFEGQSEDLPSLKQLTVVITTDFGKQGRTFGKSVVEVERMVREEFTSLYGSFVPAFVRTLAFAAFSKKSAEDMVRSTVANLPCTAYRFGASGFGVRSGGVVASSIDALAVSFLVEKHREVWEGRENGHALRRAVEDGLLTLLLKYFDDNGHDRRVWARFYLDDNEGEIKLDVGGDSYDMKDL</sequence>
<accession>G0V2F6</accession>
<evidence type="ECO:0000259" key="2">
    <source>
        <dbReference type="SMART" id="SM00382"/>
    </source>
</evidence>
<dbReference type="InterPro" id="IPR003593">
    <property type="entry name" value="AAA+_ATPase"/>
</dbReference>
<dbReference type="PANTHER" id="PTHR10760:SF16">
    <property type="entry name" value="AAA+ ATPASE DOMAIN-CONTAINING PROTEIN"/>
    <property type="match status" value="1"/>
</dbReference>
<dbReference type="PANTHER" id="PTHR10760">
    <property type="entry name" value="TORSIN"/>
    <property type="match status" value="1"/>
</dbReference>
<dbReference type="InterPro" id="IPR027417">
    <property type="entry name" value="P-loop_NTPase"/>
</dbReference>
<evidence type="ECO:0000313" key="3">
    <source>
        <dbReference type="EMBL" id="CCC95828.1"/>
    </source>
</evidence>